<dbReference type="PANTHER" id="PTHR43226:SF4">
    <property type="entry name" value="XAA-PRO AMINOPEPTIDASE 3"/>
    <property type="match status" value="1"/>
</dbReference>
<dbReference type="EC" id="3.4.11.9" evidence="4"/>
<dbReference type="InterPro" id="IPR052433">
    <property type="entry name" value="X-Pro_dipept-like"/>
</dbReference>
<reference evidence="9" key="1">
    <citation type="journal article" date="2021" name="mSystems">
        <title>Bacteria and Archaea Synergistically Convert Glycine Betaine to Biogenic Methane in the Formosa Cold Seep of the South China Sea.</title>
        <authorList>
            <person name="Li L."/>
            <person name="Zhang W."/>
            <person name="Zhang S."/>
            <person name="Song L."/>
            <person name="Sun Q."/>
            <person name="Zhang H."/>
            <person name="Xiang H."/>
            <person name="Dong X."/>
        </authorList>
    </citation>
    <scope>NUCLEOTIDE SEQUENCE</scope>
    <source>
        <strain evidence="9">ZWT</strain>
    </source>
</reference>
<comment type="caution">
    <text evidence="9">The sequence shown here is derived from an EMBL/GenBank/DDBJ whole genome shotgun (WGS) entry which is preliminary data.</text>
</comment>
<dbReference type="Gene3D" id="3.40.350.10">
    <property type="entry name" value="Creatinase/prolidase N-terminal domain"/>
    <property type="match status" value="1"/>
</dbReference>
<comment type="similarity">
    <text evidence="3">Belongs to the peptidase M24B family.</text>
</comment>
<dbReference type="GO" id="GO:0030145">
    <property type="term" value="F:manganese ion binding"/>
    <property type="evidence" value="ECO:0007669"/>
    <property type="project" value="InterPro"/>
</dbReference>
<comment type="cofactor">
    <cofactor evidence="2">
        <name>Mn(2+)</name>
        <dbReference type="ChEBI" id="CHEBI:29035"/>
    </cofactor>
</comment>
<keyword evidence="7" id="KW-0464">Manganese</keyword>
<dbReference type="Gene3D" id="3.90.230.10">
    <property type="entry name" value="Creatinase/methionine aminopeptidase superfamily"/>
    <property type="match status" value="1"/>
</dbReference>
<dbReference type="InterPro" id="IPR036005">
    <property type="entry name" value="Creatinase/aminopeptidase-like"/>
</dbReference>
<dbReference type="GO" id="GO:0070006">
    <property type="term" value="F:metalloaminopeptidase activity"/>
    <property type="evidence" value="ECO:0007669"/>
    <property type="project" value="InterPro"/>
</dbReference>
<name>A0A9J6NZ91_9CLOT</name>
<dbReference type="Proteomes" id="UP001056429">
    <property type="component" value="Unassembled WGS sequence"/>
</dbReference>
<evidence type="ECO:0000256" key="5">
    <source>
        <dbReference type="ARBA" id="ARBA00022723"/>
    </source>
</evidence>
<dbReference type="AlphaFoldDB" id="A0A9J6NZ91"/>
<dbReference type="InterPro" id="IPR007865">
    <property type="entry name" value="Aminopep_P_N"/>
</dbReference>
<evidence type="ECO:0000313" key="9">
    <source>
        <dbReference type="EMBL" id="MCM1989611.1"/>
    </source>
</evidence>
<keyword evidence="6" id="KW-0378">Hydrolase</keyword>
<dbReference type="SMART" id="SM01011">
    <property type="entry name" value="AMP_N"/>
    <property type="match status" value="1"/>
</dbReference>
<sequence length="414" mass="47484">MEQSFFINNRNKLSELIEDNSLLVMFAGTAPFKTADERYEFTPNRNFYYLTGIDEEKIIFTIGKVNGQISETLFIERFDPIMAKWVGKTITEEEANEKSGIKTIKHIDEFEGYLDGAMNRMPIEQIYFDLERQSINMSLNKQQILAKDIKEKYPHIIIKNVYKEISSLRVIKNEDEIKNIEKAIEITKDGIELMMKNAQPGMKEYELEAYFDFTLIRNGIRDKAFKTIAAAGKNATILHYDKNNSDIKDGDLILFDLGAQYGYHNADISRTFPANGKFTDRQKDVYNAVLKAQKAVEEAVKPGVPFMELNEICKKVLAEECIKLGLIEDEKEIGKYFFHSFGHYLGLDTHDVGSRSVTLEEGMVITNEPGLYIEEECIGIRIEDDLLVTKDGCVNLCKDVIKEADEIEEFMANR</sequence>
<evidence type="ECO:0000256" key="4">
    <source>
        <dbReference type="ARBA" id="ARBA00012574"/>
    </source>
</evidence>
<keyword evidence="5" id="KW-0479">Metal-binding</keyword>
<evidence type="ECO:0000256" key="3">
    <source>
        <dbReference type="ARBA" id="ARBA00008766"/>
    </source>
</evidence>
<keyword evidence="9" id="KW-0645">Protease</keyword>
<evidence type="ECO:0000256" key="1">
    <source>
        <dbReference type="ARBA" id="ARBA00001424"/>
    </source>
</evidence>
<dbReference type="InterPro" id="IPR029149">
    <property type="entry name" value="Creatin/AminoP/Spt16_N"/>
</dbReference>
<gene>
    <name evidence="9" type="ORF">KDK92_07660</name>
</gene>
<evidence type="ECO:0000256" key="6">
    <source>
        <dbReference type="ARBA" id="ARBA00022801"/>
    </source>
</evidence>
<dbReference type="GO" id="GO:0006508">
    <property type="term" value="P:proteolysis"/>
    <property type="evidence" value="ECO:0007669"/>
    <property type="project" value="TreeGrafter"/>
</dbReference>
<comment type="catalytic activity">
    <reaction evidence="1">
        <text>Release of any N-terminal amino acid, including proline, that is linked to proline, even from a dipeptide or tripeptide.</text>
        <dbReference type="EC" id="3.4.11.9"/>
    </reaction>
</comment>
<proteinExistence type="inferred from homology"/>
<feature type="domain" description="Aminopeptidase P N-terminal" evidence="8">
    <location>
        <begin position="1"/>
        <end position="137"/>
    </location>
</feature>
<dbReference type="InterPro" id="IPR000994">
    <property type="entry name" value="Pept_M24"/>
</dbReference>
<dbReference type="EMBL" id="JAGSOJ010000002">
    <property type="protein sequence ID" value="MCM1989611.1"/>
    <property type="molecule type" value="Genomic_DNA"/>
</dbReference>
<evidence type="ECO:0000313" key="10">
    <source>
        <dbReference type="Proteomes" id="UP001056429"/>
    </source>
</evidence>
<dbReference type="RefSeq" id="WP_250858642.1">
    <property type="nucleotide sequence ID" value="NZ_JAGSOJ010000002.1"/>
</dbReference>
<dbReference type="Pfam" id="PF00557">
    <property type="entry name" value="Peptidase_M24"/>
    <property type="match status" value="1"/>
</dbReference>
<dbReference type="Pfam" id="PF05195">
    <property type="entry name" value="AMP_N"/>
    <property type="match status" value="1"/>
</dbReference>
<protein>
    <recommendedName>
        <fullName evidence="4">Xaa-Pro aminopeptidase</fullName>
        <ecNumber evidence="4">3.4.11.9</ecNumber>
    </recommendedName>
</protein>
<keyword evidence="10" id="KW-1185">Reference proteome</keyword>
<evidence type="ECO:0000256" key="2">
    <source>
        <dbReference type="ARBA" id="ARBA00001936"/>
    </source>
</evidence>
<dbReference type="CDD" id="cd01087">
    <property type="entry name" value="Prolidase"/>
    <property type="match status" value="1"/>
</dbReference>
<organism evidence="9 10">
    <name type="scientific">Oceanirhabdus seepicola</name>
    <dbReference type="NCBI Taxonomy" id="2828781"/>
    <lineage>
        <taxon>Bacteria</taxon>
        <taxon>Bacillati</taxon>
        <taxon>Bacillota</taxon>
        <taxon>Clostridia</taxon>
        <taxon>Eubacteriales</taxon>
        <taxon>Clostridiaceae</taxon>
        <taxon>Oceanirhabdus</taxon>
    </lineage>
</organism>
<dbReference type="SUPFAM" id="SSF55920">
    <property type="entry name" value="Creatinase/aminopeptidase"/>
    <property type="match status" value="1"/>
</dbReference>
<evidence type="ECO:0000259" key="8">
    <source>
        <dbReference type="SMART" id="SM01011"/>
    </source>
</evidence>
<dbReference type="GO" id="GO:0005829">
    <property type="term" value="C:cytosol"/>
    <property type="evidence" value="ECO:0007669"/>
    <property type="project" value="TreeGrafter"/>
</dbReference>
<dbReference type="SUPFAM" id="SSF53092">
    <property type="entry name" value="Creatinase/prolidase N-terminal domain"/>
    <property type="match status" value="1"/>
</dbReference>
<accession>A0A9J6NZ91</accession>
<keyword evidence="9" id="KW-0031">Aminopeptidase</keyword>
<reference evidence="9" key="2">
    <citation type="submission" date="2021-04" db="EMBL/GenBank/DDBJ databases">
        <authorList>
            <person name="Dong X."/>
        </authorList>
    </citation>
    <scope>NUCLEOTIDE SEQUENCE</scope>
    <source>
        <strain evidence="9">ZWT</strain>
    </source>
</reference>
<evidence type="ECO:0000256" key="7">
    <source>
        <dbReference type="ARBA" id="ARBA00023211"/>
    </source>
</evidence>
<dbReference type="PANTHER" id="PTHR43226">
    <property type="entry name" value="XAA-PRO AMINOPEPTIDASE 3"/>
    <property type="match status" value="1"/>
</dbReference>